<accession>A0AAE5C4I3</accession>
<name>A0AAE5C4I3_9HYPH</name>
<evidence type="ECO:0000313" key="3">
    <source>
        <dbReference type="Proteomes" id="UP000661163"/>
    </source>
</evidence>
<reference evidence="2 3" key="1">
    <citation type="submission" date="2019-12" db="EMBL/GenBank/DDBJ databases">
        <title>Rhizobium genotypes associated with high levels of biological nitrogen fixation by grain legumes in a temperate-maritime cropping system.</title>
        <authorList>
            <person name="Maluk M."/>
            <person name="Francesc Ferrando Molina F."/>
            <person name="Lopez Del Egido L."/>
            <person name="Lafos M."/>
            <person name="Langarica-Fuentes A."/>
            <person name="Gebre Yohannes G."/>
            <person name="Young M.W."/>
            <person name="Martin P."/>
            <person name="Gantlett R."/>
            <person name="Kenicer G."/>
            <person name="Hawes C."/>
            <person name="Begg G.S."/>
            <person name="Quilliam R.S."/>
            <person name="Squire G.R."/>
            <person name="Poole P.S."/>
            <person name="Young P.W."/>
            <person name="Iannetta P.M."/>
            <person name="James E.K."/>
        </authorList>
    </citation>
    <scope>NUCLEOTIDE SEQUENCE [LARGE SCALE GENOMIC DNA]</scope>
    <source>
        <strain evidence="2 3">JHI985</strain>
    </source>
</reference>
<protein>
    <submittedName>
        <fullName evidence="2">Uncharacterized protein</fullName>
    </submittedName>
</protein>
<gene>
    <name evidence="2" type="ORF">GR217_34230</name>
</gene>
<comment type="caution">
    <text evidence="2">The sequence shown here is derived from an EMBL/GenBank/DDBJ whole genome shotgun (WGS) entry which is preliminary data.</text>
</comment>
<feature type="region of interest" description="Disordered" evidence="1">
    <location>
        <begin position="159"/>
        <end position="183"/>
    </location>
</feature>
<proteinExistence type="predicted"/>
<sequence length="183" mass="20298">MHATIGDNSNDLTPAERKALFMHHFQAIMAQTAVCHRENEERKRLRKLAKTDGIILADVDFGLRCATIEDPQVIVEEQQRRHEIGRFFALPMGAQGDFEFDREPLVDRAARLGEAAGYAAKDRDSCPYDDPNSEPGRAWLAAWDGAQAQMLADLATAMEKANAKRAKADGTAEDDGENDPDDE</sequence>
<feature type="compositionally biased region" description="Acidic residues" evidence="1">
    <location>
        <begin position="171"/>
        <end position="183"/>
    </location>
</feature>
<evidence type="ECO:0000256" key="1">
    <source>
        <dbReference type="SAM" id="MobiDB-lite"/>
    </source>
</evidence>
<dbReference type="EMBL" id="WUFC01000046">
    <property type="protein sequence ID" value="NEI52678.1"/>
    <property type="molecule type" value="Genomic_DNA"/>
</dbReference>
<dbReference type="RefSeq" id="WP_164566524.1">
    <property type="nucleotide sequence ID" value="NZ_WUFC01000046.1"/>
</dbReference>
<dbReference type="Proteomes" id="UP000661163">
    <property type="component" value="Unassembled WGS sequence"/>
</dbReference>
<dbReference type="AlphaFoldDB" id="A0AAE5C4I3"/>
<organism evidence="2 3">
    <name type="scientific">Rhizobium ruizarguesonis</name>
    <dbReference type="NCBI Taxonomy" id="2081791"/>
    <lineage>
        <taxon>Bacteria</taxon>
        <taxon>Pseudomonadati</taxon>
        <taxon>Pseudomonadota</taxon>
        <taxon>Alphaproteobacteria</taxon>
        <taxon>Hyphomicrobiales</taxon>
        <taxon>Rhizobiaceae</taxon>
        <taxon>Rhizobium/Agrobacterium group</taxon>
        <taxon>Rhizobium</taxon>
    </lineage>
</organism>
<evidence type="ECO:0000313" key="2">
    <source>
        <dbReference type="EMBL" id="NEI52678.1"/>
    </source>
</evidence>